<comment type="catalytic activity">
    <reaction evidence="6">
        <text>L-alanine + NAD(+) + H2O = pyruvate + NH4(+) + NADH + H(+)</text>
        <dbReference type="Rhea" id="RHEA:18405"/>
        <dbReference type="ChEBI" id="CHEBI:15361"/>
        <dbReference type="ChEBI" id="CHEBI:15377"/>
        <dbReference type="ChEBI" id="CHEBI:15378"/>
        <dbReference type="ChEBI" id="CHEBI:28938"/>
        <dbReference type="ChEBI" id="CHEBI:57540"/>
        <dbReference type="ChEBI" id="CHEBI:57945"/>
        <dbReference type="ChEBI" id="CHEBI:57972"/>
        <dbReference type="EC" id="1.4.1.1"/>
    </reaction>
</comment>
<evidence type="ECO:0000256" key="7">
    <source>
        <dbReference type="PIRSR" id="PIRSR000183-1"/>
    </source>
</evidence>
<feature type="active site" description="Proton donor/acceptor" evidence="7">
    <location>
        <position position="268"/>
    </location>
</feature>
<evidence type="ECO:0000256" key="3">
    <source>
        <dbReference type="ARBA" id="ARBA00012897"/>
    </source>
</evidence>
<evidence type="ECO:0000256" key="10">
    <source>
        <dbReference type="PIRSR" id="PIRSR000183-4"/>
    </source>
</evidence>
<dbReference type="InterPro" id="IPR008141">
    <property type="entry name" value="Ala_DH"/>
</dbReference>
<evidence type="ECO:0000256" key="4">
    <source>
        <dbReference type="ARBA" id="ARBA00023002"/>
    </source>
</evidence>
<comment type="pathway">
    <text evidence="1">Amino-acid degradation; L-alanine degradation via dehydrogenase pathway; NH(3) and pyruvate from L-alanine: step 1/1.</text>
</comment>
<comment type="cofactor">
    <cofactor evidence="10">
        <name>Mg(2+)</name>
        <dbReference type="ChEBI" id="CHEBI:18420"/>
    </cofactor>
    <text evidence="10">Binds 1 Mg(2+) ion per subunit.</text>
</comment>
<evidence type="ECO:0000259" key="11">
    <source>
        <dbReference type="SMART" id="SM01002"/>
    </source>
</evidence>
<evidence type="ECO:0000256" key="6">
    <source>
        <dbReference type="PIRNR" id="PIRNR000183"/>
    </source>
</evidence>
<dbReference type="PROSITE" id="PS00837">
    <property type="entry name" value="ALADH_PNT_2"/>
    <property type="match status" value="1"/>
</dbReference>
<feature type="binding site" evidence="9">
    <location>
        <position position="218"/>
    </location>
    <ligand>
        <name>NAD(+)</name>
        <dbReference type="ChEBI" id="CHEBI:57540"/>
    </ligand>
</feature>
<dbReference type="FunFam" id="3.40.50.720:FF:000049">
    <property type="entry name" value="Alanine dehydrogenase"/>
    <property type="match status" value="1"/>
</dbReference>
<feature type="binding site" evidence="8">
    <location>
        <position position="73"/>
    </location>
    <ligand>
        <name>substrate</name>
    </ligand>
</feature>
<comment type="similarity">
    <text evidence="2 6">Belongs to the AlaDH/PNT family.</text>
</comment>
<dbReference type="Proteomes" id="UP000233419">
    <property type="component" value="Chromosome"/>
</dbReference>
<dbReference type="SUPFAM" id="SSF52283">
    <property type="entry name" value="Formate/glycerate dehydrogenase catalytic domain-like"/>
    <property type="match status" value="1"/>
</dbReference>
<feature type="binding site" evidence="9">
    <location>
        <position position="196"/>
    </location>
    <ligand>
        <name>NAD(+)</name>
        <dbReference type="ChEBI" id="CHEBI:57540"/>
    </ligand>
</feature>
<evidence type="ECO:0000256" key="2">
    <source>
        <dbReference type="ARBA" id="ARBA00005689"/>
    </source>
</evidence>
<dbReference type="SUPFAM" id="SSF51735">
    <property type="entry name" value="NAD(P)-binding Rossmann-fold domains"/>
    <property type="match status" value="1"/>
</dbReference>
<dbReference type="Gene3D" id="3.40.50.720">
    <property type="entry name" value="NAD(P)-binding Rossmann-like Domain"/>
    <property type="match status" value="2"/>
</dbReference>
<keyword evidence="10" id="KW-0479">Metal-binding</keyword>
<feature type="binding site" evidence="9">
    <location>
        <position position="201"/>
    </location>
    <ligand>
        <name>NAD(+)</name>
        <dbReference type="ChEBI" id="CHEBI:57540"/>
    </ligand>
</feature>
<feature type="binding site" evidence="10">
    <location>
        <position position="322"/>
    </location>
    <ligand>
        <name>Mg(2+)</name>
        <dbReference type="ChEBI" id="CHEBI:18420"/>
    </ligand>
</feature>
<feature type="binding site" evidence="9">
    <location>
        <position position="132"/>
    </location>
    <ligand>
        <name>NAD(+)</name>
        <dbReference type="ChEBI" id="CHEBI:57540"/>
    </ligand>
</feature>
<dbReference type="EMBL" id="CP025257">
    <property type="protein sequence ID" value="AUF83228.1"/>
    <property type="molecule type" value="Genomic_DNA"/>
</dbReference>
<dbReference type="InterPro" id="IPR007886">
    <property type="entry name" value="AlaDH/PNT_N"/>
</dbReference>
<feature type="binding site" evidence="9">
    <location>
        <begin position="297"/>
        <end position="300"/>
    </location>
    <ligand>
        <name>NAD(+)</name>
        <dbReference type="ChEBI" id="CHEBI:57540"/>
    </ligand>
</feature>
<evidence type="ECO:0000256" key="8">
    <source>
        <dbReference type="PIRSR" id="PIRSR000183-2"/>
    </source>
</evidence>
<keyword evidence="9" id="KW-0547">Nucleotide-binding</keyword>
<feature type="binding site" evidence="8">
    <location>
        <position position="15"/>
    </location>
    <ligand>
        <name>substrate</name>
    </ligand>
</feature>
<sequence length="369" mass="39487">MIIGIPKEIKNNENRVGIVPAGVRTLVENGHTVFVQTEAGLGSGITDSEYAEAGAEIVSISKVWDANMIIKVKEPLEEEFKYIKKDQIIFTYLHLAANKKLTDFLKKSGAIGVAYETMVGTKNDLPLLTPMSEVAGRMSVQIGAHFLEKNNGGSGVLLGGISGVLPGRVTIIGGGIVGYNAAKTAVGLGAEVTLLDINPNRLRELDNIFNGRVRLLISNSTNISEAVAQADLVVGAVLIPGDVAPKIVKEEYIKKMKPGSVVIDIPIDQGGIFETSEKITSHESPIFVKHGVIHYTVPNMPGAVAKTATFALTNSTIPYALEIANRGIVAAALENKTIKTGINIFKNNITLEVVAKAFKEEFIDFVDLI</sequence>
<dbReference type="AlphaFoldDB" id="A0A2K9BXX9"/>
<feature type="domain" description="Alanine dehydrogenase/pyridine nucleotide transhydrogenase NAD(H)-binding" evidence="11">
    <location>
        <begin position="147"/>
        <end position="296"/>
    </location>
</feature>
<dbReference type="CDD" id="cd05305">
    <property type="entry name" value="L-AlaDH"/>
    <property type="match status" value="1"/>
</dbReference>
<evidence type="ECO:0000256" key="5">
    <source>
        <dbReference type="ARBA" id="ARBA00023027"/>
    </source>
</evidence>
<feature type="domain" description="Alanine dehydrogenase/pyridine nucleotide transhydrogenase N-terminal" evidence="12">
    <location>
        <begin position="4"/>
        <end position="135"/>
    </location>
</feature>
<dbReference type="GO" id="GO:0005886">
    <property type="term" value="C:plasma membrane"/>
    <property type="evidence" value="ECO:0007669"/>
    <property type="project" value="TreeGrafter"/>
</dbReference>
<dbReference type="SMART" id="SM01003">
    <property type="entry name" value="AlaDh_PNT_N"/>
    <property type="match status" value="1"/>
</dbReference>
<name>A0A2K9BXX9_9MOLU</name>
<evidence type="ECO:0000259" key="12">
    <source>
        <dbReference type="SMART" id="SM01003"/>
    </source>
</evidence>
<dbReference type="PANTHER" id="PTHR42795:SF1">
    <property type="entry name" value="ALANINE DEHYDROGENASE"/>
    <property type="match status" value="1"/>
</dbReference>
<dbReference type="EC" id="1.4.1.1" evidence="3 6"/>
<evidence type="ECO:0000256" key="1">
    <source>
        <dbReference type="ARBA" id="ARBA00005206"/>
    </source>
</evidence>
<feature type="active site" description="Proton donor/acceptor" evidence="7">
    <location>
        <position position="94"/>
    </location>
</feature>
<keyword evidence="10" id="KW-0460">Magnesium</keyword>
<feature type="binding site" evidence="9">
    <location>
        <begin position="265"/>
        <end position="268"/>
    </location>
    <ligand>
        <name>NAD(+)</name>
        <dbReference type="ChEBI" id="CHEBI:57540"/>
    </ligand>
</feature>
<dbReference type="GO" id="GO:0000166">
    <property type="term" value="F:nucleotide binding"/>
    <property type="evidence" value="ECO:0007669"/>
    <property type="project" value="UniProtKB-KW"/>
</dbReference>
<dbReference type="GO" id="GO:0046872">
    <property type="term" value="F:metal ion binding"/>
    <property type="evidence" value="ECO:0007669"/>
    <property type="project" value="UniProtKB-KW"/>
</dbReference>
<keyword evidence="5 6" id="KW-0520">NAD</keyword>
<evidence type="ECO:0000313" key="14">
    <source>
        <dbReference type="Proteomes" id="UP000233419"/>
    </source>
</evidence>
<reference evidence="13 14" key="1">
    <citation type="submission" date="2017-12" db="EMBL/GenBank/DDBJ databases">
        <title>Mesoplasma syrphidae YJS, Complete Genome.</title>
        <authorList>
            <person name="Knight T.F."/>
            <person name="Citino T."/>
            <person name="Rubinstein R."/>
            <person name="Neuschaefer Z."/>
        </authorList>
    </citation>
    <scope>NUCLEOTIDE SEQUENCE [LARGE SCALE GENOMIC DNA]</scope>
    <source>
        <strain evidence="13 14">YJS</strain>
    </source>
</reference>
<dbReference type="PANTHER" id="PTHR42795">
    <property type="entry name" value="ALANINE DEHYDROGENASE"/>
    <property type="match status" value="1"/>
</dbReference>
<evidence type="ECO:0000256" key="9">
    <source>
        <dbReference type="PIRSR" id="PIRSR000183-3"/>
    </source>
</evidence>
<dbReference type="OrthoDB" id="9804592at2"/>
<dbReference type="Pfam" id="PF05222">
    <property type="entry name" value="AlaDh_PNT_N"/>
    <property type="match status" value="1"/>
</dbReference>
<dbReference type="PIRSF" id="PIRSF000183">
    <property type="entry name" value="Alanine_dh"/>
    <property type="match status" value="1"/>
</dbReference>
<dbReference type="GO" id="GO:0000286">
    <property type="term" value="F:alanine dehydrogenase activity"/>
    <property type="evidence" value="ECO:0007669"/>
    <property type="project" value="UniProtKB-UniRule"/>
</dbReference>
<dbReference type="Pfam" id="PF01262">
    <property type="entry name" value="AlaDh_PNT_C"/>
    <property type="match status" value="1"/>
</dbReference>
<feature type="binding site" evidence="9">
    <location>
        <begin position="237"/>
        <end position="238"/>
    </location>
    <ligand>
        <name>NAD(+)</name>
        <dbReference type="ChEBI" id="CHEBI:57540"/>
    </ligand>
</feature>
<dbReference type="InterPro" id="IPR007698">
    <property type="entry name" value="AlaDH/PNT_NAD(H)-bd"/>
</dbReference>
<proteinExistence type="inferred from homology"/>
<keyword evidence="4 6" id="KW-0560">Oxidoreductase</keyword>
<gene>
    <name evidence="13" type="primary">ald</name>
    <name evidence="13" type="ORF">CXP39_00185</name>
</gene>
<dbReference type="RefSeq" id="WP_027048334.1">
    <property type="nucleotide sequence ID" value="NZ_CP025257.1"/>
</dbReference>
<organism evidence="13 14">
    <name type="scientific">Mesoplasma syrphidae</name>
    <dbReference type="NCBI Taxonomy" id="225999"/>
    <lineage>
        <taxon>Bacteria</taxon>
        <taxon>Bacillati</taxon>
        <taxon>Mycoplasmatota</taxon>
        <taxon>Mollicutes</taxon>
        <taxon>Entomoplasmatales</taxon>
        <taxon>Entomoplasmataceae</taxon>
        <taxon>Mesoplasma</taxon>
    </lineage>
</organism>
<dbReference type="InterPro" id="IPR036291">
    <property type="entry name" value="NAD(P)-bd_dom_sf"/>
</dbReference>
<keyword evidence="14" id="KW-1185">Reference proteome</keyword>
<accession>A0A2K9BXX9</accession>
<dbReference type="NCBIfam" id="TIGR00518">
    <property type="entry name" value="alaDH"/>
    <property type="match status" value="1"/>
</dbReference>
<dbReference type="SMART" id="SM01002">
    <property type="entry name" value="AlaDh_PNT_C"/>
    <property type="match status" value="1"/>
</dbReference>
<dbReference type="KEGG" id="msyr:CXP39_00185"/>
<evidence type="ECO:0000313" key="13">
    <source>
        <dbReference type="EMBL" id="AUF83228.1"/>
    </source>
</evidence>
<dbReference type="GO" id="GO:0042853">
    <property type="term" value="P:L-alanine catabolic process"/>
    <property type="evidence" value="ECO:0007669"/>
    <property type="project" value="InterPro"/>
</dbReference>
<dbReference type="InterPro" id="IPR008143">
    <property type="entry name" value="Ala_DH/PNT_CS2"/>
</dbReference>
<protein>
    <recommendedName>
        <fullName evidence="3 6">Alanine dehydrogenase</fullName>
        <ecNumber evidence="3 6">1.4.1.1</ecNumber>
    </recommendedName>
</protein>